<dbReference type="InterPro" id="IPR001992">
    <property type="entry name" value="T2SS_GspF/T4SS_PilC_CS"/>
</dbReference>
<dbReference type="GO" id="GO:0009306">
    <property type="term" value="P:protein secretion"/>
    <property type="evidence" value="ECO:0007669"/>
    <property type="project" value="InterPro"/>
</dbReference>
<dbReference type="FunFam" id="1.20.81.30:FF:000001">
    <property type="entry name" value="Type II secretion system protein F"/>
    <property type="match status" value="2"/>
</dbReference>
<dbReference type="InterPro" id="IPR003004">
    <property type="entry name" value="GspF/PilC"/>
</dbReference>
<dbReference type="PRINTS" id="PR00812">
    <property type="entry name" value="BCTERIALGSPF"/>
</dbReference>
<keyword evidence="6 9" id="KW-0812">Transmembrane</keyword>
<evidence type="ECO:0000256" key="6">
    <source>
        <dbReference type="ARBA" id="ARBA00022692"/>
    </source>
</evidence>
<feature type="transmembrane region" description="Helical" evidence="10">
    <location>
        <begin position="379"/>
        <end position="401"/>
    </location>
</feature>
<comment type="similarity">
    <text evidence="2 9">Belongs to the GSP F family.</text>
</comment>
<dbReference type="Proteomes" id="UP000245368">
    <property type="component" value="Chromosome"/>
</dbReference>
<evidence type="ECO:0000313" key="12">
    <source>
        <dbReference type="EMBL" id="AWN22975.1"/>
    </source>
</evidence>
<keyword evidence="3 9" id="KW-0813">Transport</keyword>
<dbReference type="PROSITE" id="PS00874">
    <property type="entry name" value="T2SP_F"/>
    <property type="match status" value="1"/>
</dbReference>
<dbReference type="GO" id="GO:0005886">
    <property type="term" value="C:plasma membrane"/>
    <property type="evidence" value="ECO:0007669"/>
    <property type="project" value="UniProtKB-SubCell"/>
</dbReference>
<evidence type="ECO:0000313" key="13">
    <source>
        <dbReference type="Proteomes" id="UP000245368"/>
    </source>
</evidence>
<dbReference type="PANTHER" id="PTHR30012:SF0">
    <property type="entry name" value="TYPE II SECRETION SYSTEM PROTEIN F-RELATED"/>
    <property type="match status" value="1"/>
</dbReference>
<evidence type="ECO:0000256" key="9">
    <source>
        <dbReference type="RuleBase" id="RU003923"/>
    </source>
</evidence>
<organism evidence="12 13">
    <name type="scientific">Deinococcus irradiatisoli</name>
    <dbReference type="NCBI Taxonomy" id="2202254"/>
    <lineage>
        <taxon>Bacteria</taxon>
        <taxon>Thermotogati</taxon>
        <taxon>Deinococcota</taxon>
        <taxon>Deinococci</taxon>
        <taxon>Deinococcales</taxon>
        <taxon>Deinococcaceae</taxon>
        <taxon>Deinococcus</taxon>
    </lineage>
</organism>
<keyword evidence="4" id="KW-1003">Cell membrane</keyword>
<feature type="domain" description="Type II secretion system protein GspF" evidence="11">
    <location>
        <begin position="71"/>
        <end position="194"/>
    </location>
</feature>
<dbReference type="InterPro" id="IPR018076">
    <property type="entry name" value="T2SS_GspF_dom"/>
</dbReference>
<evidence type="ECO:0000259" key="11">
    <source>
        <dbReference type="Pfam" id="PF00482"/>
    </source>
</evidence>
<feature type="transmembrane region" description="Helical" evidence="10">
    <location>
        <begin position="213"/>
        <end position="239"/>
    </location>
</feature>
<keyword evidence="13" id="KW-1185">Reference proteome</keyword>
<evidence type="ECO:0000256" key="1">
    <source>
        <dbReference type="ARBA" id="ARBA00004429"/>
    </source>
</evidence>
<dbReference type="OrthoDB" id="9805682at2"/>
<dbReference type="KEGG" id="dez:DKM44_06820"/>
<keyword evidence="8 10" id="KW-0472">Membrane</keyword>
<evidence type="ECO:0000256" key="10">
    <source>
        <dbReference type="SAM" id="Phobius"/>
    </source>
</evidence>
<keyword evidence="7 10" id="KW-1133">Transmembrane helix</keyword>
<dbReference type="EMBL" id="CP029494">
    <property type="protein sequence ID" value="AWN22975.1"/>
    <property type="molecule type" value="Genomic_DNA"/>
</dbReference>
<accession>A0A2Z3JDF2</accession>
<dbReference type="InterPro" id="IPR042094">
    <property type="entry name" value="T2SS_GspF_sf"/>
</dbReference>
<comment type="subcellular location">
    <subcellularLocation>
        <location evidence="1">Cell inner membrane</location>
        <topology evidence="1">Multi-pass membrane protein</topology>
    </subcellularLocation>
    <subcellularLocation>
        <location evidence="9">Cell membrane</location>
        <topology evidence="9">Multi-pass membrane protein</topology>
    </subcellularLocation>
</comment>
<reference evidence="12 13" key="1">
    <citation type="submission" date="2018-05" db="EMBL/GenBank/DDBJ databases">
        <title>Complete Genome Sequence of Deinococcus sp. strain 17bor-2.</title>
        <authorList>
            <person name="Srinivasan S."/>
        </authorList>
    </citation>
    <scope>NUCLEOTIDE SEQUENCE [LARGE SCALE GENOMIC DNA]</scope>
    <source>
        <strain evidence="12 13">17bor-2</strain>
    </source>
</reference>
<evidence type="ECO:0000256" key="4">
    <source>
        <dbReference type="ARBA" id="ARBA00022475"/>
    </source>
</evidence>
<protein>
    <submittedName>
        <fullName evidence="12">Phytochrome sensor protein</fullName>
    </submittedName>
</protein>
<sequence length="406" mass="44219">MPVFEYRVRDRSGKVLKSQVEADTVAQVRDSLRAKGLMIVDIKAPKTGLQGDINIPFLNDRPPGLKPVAIFSRQLATLINAGVPLVQGLTIMQRQLEHKGLQNVVRKVRVDVEAGTPFSESIAKHPKVFNRLYVNLVRAGETSGTLDSVLERISDFQEKDLALRGKLKSAMTYPVIVLIFALLITYFLLTTVVPQFGGILAQLGGDLPVITRILIAVSDFLKTKTIIIVAIGAVIFFAMRQYYRTAKGRRVIDDFKLKVPVFGTLLRRSAIASFARTFGLLISSGVNIIESLEITKGTANNAIVEDTIENAKNVVMVGEQMSGSLAASPVFPPMVVSMVAIGEETGALDTMLAKVADFYDREVEEAVEGLTAAIEPIMIVFLGGIVGLIVAGMFLPMFSIINKLSQ</sequence>
<feature type="domain" description="Type II secretion system protein GspF" evidence="11">
    <location>
        <begin position="274"/>
        <end position="396"/>
    </location>
</feature>
<dbReference type="RefSeq" id="WP_109826392.1">
    <property type="nucleotide sequence ID" value="NZ_CP029494.1"/>
</dbReference>
<feature type="transmembrane region" description="Helical" evidence="10">
    <location>
        <begin position="173"/>
        <end position="193"/>
    </location>
</feature>
<dbReference type="Gene3D" id="1.20.81.30">
    <property type="entry name" value="Type II secretion system (T2SS), domain F"/>
    <property type="match status" value="2"/>
</dbReference>
<gene>
    <name evidence="12" type="ORF">DKM44_06820</name>
</gene>
<name>A0A2Z3JDF2_9DEIO</name>
<evidence type="ECO:0000256" key="5">
    <source>
        <dbReference type="ARBA" id="ARBA00022519"/>
    </source>
</evidence>
<proteinExistence type="inferred from homology"/>
<keyword evidence="5" id="KW-0997">Cell inner membrane</keyword>
<evidence type="ECO:0000256" key="2">
    <source>
        <dbReference type="ARBA" id="ARBA00005745"/>
    </source>
</evidence>
<dbReference type="Pfam" id="PF00482">
    <property type="entry name" value="T2SSF"/>
    <property type="match status" value="2"/>
</dbReference>
<evidence type="ECO:0000256" key="3">
    <source>
        <dbReference type="ARBA" id="ARBA00022448"/>
    </source>
</evidence>
<evidence type="ECO:0000256" key="8">
    <source>
        <dbReference type="ARBA" id="ARBA00023136"/>
    </source>
</evidence>
<dbReference type="PANTHER" id="PTHR30012">
    <property type="entry name" value="GENERAL SECRETION PATHWAY PROTEIN"/>
    <property type="match status" value="1"/>
</dbReference>
<dbReference type="AlphaFoldDB" id="A0A2Z3JDF2"/>
<evidence type="ECO:0000256" key="7">
    <source>
        <dbReference type="ARBA" id="ARBA00022989"/>
    </source>
</evidence>